<protein>
    <submittedName>
        <fullName evidence="3">Uncharacterized protein LOC101240882 isoform X2</fullName>
    </submittedName>
</protein>
<evidence type="ECO:0000313" key="2">
    <source>
        <dbReference type="Proteomes" id="UP001652625"/>
    </source>
</evidence>
<proteinExistence type="predicted"/>
<accession>A0ABM4BIR1</accession>
<dbReference type="Pfam" id="PF14958">
    <property type="entry name" value="PAAT-like"/>
    <property type="match status" value="1"/>
</dbReference>
<gene>
    <name evidence="3" type="primary">LOC101240882</name>
</gene>
<dbReference type="PANTHER" id="PTHR14787">
    <property type="entry name" value="C10ORF188 FAMILY MEMBER"/>
    <property type="match status" value="1"/>
</dbReference>
<feature type="region of interest" description="Disordered" evidence="1">
    <location>
        <begin position="306"/>
        <end position="326"/>
    </location>
</feature>
<dbReference type="PANTHER" id="PTHR14787:SF1">
    <property type="entry name" value="ATPASE PAAT"/>
    <property type="match status" value="1"/>
</dbReference>
<dbReference type="RefSeq" id="XP_065648892.1">
    <property type="nucleotide sequence ID" value="XM_065792820.1"/>
</dbReference>
<organism evidence="2 3">
    <name type="scientific">Hydra vulgaris</name>
    <name type="common">Hydra</name>
    <name type="synonym">Hydra attenuata</name>
    <dbReference type="NCBI Taxonomy" id="6087"/>
    <lineage>
        <taxon>Eukaryota</taxon>
        <taxon>Metazoa</taxon>
        <taxon>Cnidaria</taxon>
        <taxon>Hydrozoa</taxon>
        <taxon>Hydroidolina</taxon>
        <taxon>Anthoathecata</taxon>
        <taxon>Aplanulata</taxon>
        <taxon>Hydridae</taxon>
        <taxon>Hydra</taxon>
    </lineage>
</organism>
<name>A0ABM4BIR1_HYDVU</name>
<evidence type="ECO:0000256" key="1">
    <source>
        <dbReference type="SAM" id="MobiDB-lite"/>
    </source>
</evidence>
<dbReference type="GeneID" id="101240882"/>
<dbReference type="Proteomes" id="UP001652625">
    <property type="component" value="Chromosome 03"/>
</dbReference>
<reference evidence="3" key="1">
    <citation type="submission" date="2025-08" db="UniProtKB">
        <authorList>
            <consortium name="RefSeq"/>
        </authorList>
    </citation>
    <scope>IDENTIFICATION</scope>
</reference>
<sequence>MAESCVKGFNIYFSWNFPDDLSQKNVEDDIFHIFDVCDVMRSESQVVTASIQASKNGVILSRPIAFHETIACELQIVSQDDINEYVLSKLIVVSEAKHLELYVNDMYLKTSKGLMLPTQEGSLSLFLSEFDLAALTKKADKVSLKFVSLPSDSLMKLQTVVVLLSKRPQQDSFNFDKTSLSVDLKGIREMIQQMGFKVPEAAENLMNNIELKQNREKYNQQTILKQMYNQGSFSQMLTNQGSNSQMLGYQSAKAQMLSNNGSMSERSNNSGSISHIFDSKVSQMFSNQSSSSQILTNQQSVSQILTNQGTKSEQSSNLQKILQQPSSTFNTSVSEDVLSLTRQSSLSSRSLHSLYPISRESIEPDGLIEMEFSSRKTSFREKSSNSPPKSENFIVSNKDCLSKRLGSPTNEEFYKNAANISQESVLANAHLYQETSKDTSYHNQCETISKPPCLTYRPQHLHKNRRHKSLSALPNDILSLIKKENENKITNRTENQIFAERWESNHCANQKVSNHVVTSEDYPFKIDNVQNQTICSMCASNVHKKIIDCIQESENRITQLVISKMAELRYDLISKIDNICNTIVRENNHFSSSSHYDDNLSDVLKSIV</sequence>
<keyword evidence="2" id="KW-1185">Reference proteome</keyword>
<evidence type="ECO:0000313" key="3">
    <source>
        <dbReference type="RefSeq" id="XP_065648892.1"/>
    </source>
</evidence>
<dbReference type="InterPro" id="IPR028043">
    <property type="entry name" value="PAAT-like"/>
</dbReference>